<dbReference type="Proteomes" id="UP000051461">
    <property type="component" value="Unassembled WGS sequence"/>
</dbReference>
<dbReference type="GO" id="GO:0005886">
    <property type="term" value="C:plasma membrane"/>
    <property type="evidence" value="ECO:0007669"/>
    <property type="project" value="TreeGrafter"/>
</dbReference>
<gene>
    <name evidence="6" type="ORF">FC07_GL001568</name>
</gene>
<dbReference type="InterPro" id="IPR003439">
    <property type="entry name" value="ABC_transporter-like_ATP-bd"/>
</dbReference>
<dbReference type="InterPro" id="IPR017911">
    <property type="entry name" value="MacB-like_ATP-bd"/>
</dbReference>
<comment type="caution">
    <text evidence="6">The sequence shown here is derived from an EMBL/GenBank/DDBJ whole genome shotgun (WGS) entry which is preliminary data.</text>
</comment>
<dbReference type="PANTHER" id="PTHR24220:SF689">
    <property type="entry name" value="LIPOPROTEIN-RELEASING SYSTEM ATP-BINDING PROTEIN LOLD"/>
    <property type="match status" value="1"/>
</dbReference>
<dbReference type="Gene3D" id="3.40.50.300">
    <property type="entry name" value="P-loop containing nucleotide triphosphate hydrolases"/>
    <property type="match status" value="1"/>
</dbReference>
<name>A0A0R1H0U2_9LACO</name>
<dbReference type="OrthoDB" id="9791546at2"/>
<dbReference type="PROSITE" id="PS50893">
    <property type="entry name" value="ABC_TRANSPORTER_2"/>
    <property type="match status" value="1"/>
</dbReference>
<dbReference type="Pfam" id="PF00005">
    <property type="entry name" value="ABC_tran"/>
    <property type="match status" value="1"/>
</dbReference>
<sequence length="222" mass="24384">MLEIKSLGYWYQSPDESLFNDVNLKFEADQTYAIIGSSGAGKTTFLSLLAGLDQPKAGEILLDGQALTQIGLTAYRRHQVTTVFQSYNLLPYMSPINNLLTALAITESQHKGDVAYAKQQLQQLGLTDDQMTQNVQHLSGGQQQRVAIARSMCCDARLVVADEPTGNLDETNTEAIIALFQKIAHEQHKCVIIVTHEANVAAACDQTLKLSNGEFEWVTQPA</sequence>
<dbReference type="InterPro" id="IPR027417">
    <property type="entry name" value="P-loop_NTPase"/>
</dbReference>
<protein>
    <submittedName>
        <fullName evidence="6">Abc transporter, atp-binding protein</fullName>
    </submittedName>
</protein>
<dbReference type="InterPro" id="IPR003593">
    <property type="entry name" value="AAA+_ATPase"/>
</dbReference>
<evidence type="ECO:0000256" key="3">
    <source>
        <dbReference type="ARBA" id="ARBA00022741"/>
    </source>
</evidence>
<dbReference type="GO" id="GO:0022857">
    <property type="term" value="F:transmembrane transporter activity"/>
    <property type="evidence" value="ECO:0007669"/>
    <property type="project" value="TreeGrafter"/>
</dbReference>
<evidence type="ECO:0000256" key="1">
    <source>
        <dbReference type="ARBA" id="ARBA00005417"/>
    </source>
</evidence>
<accession>A0A0R1H0U2</accession>
<dbReference type="InterPro" id="IPR017871">
    <property type="entry name" value="ABC_transporter-like_CS"/>
</dbReference>
<comment type="similarity">
    <text evidence="1">Belongs to the ABC transporter superfamily.</text>
</comment>
<evidence type="ECO:0000313" key="7">
    <source>
        <dbReference type="Proteomes" id="UP000051461"/>
    </source>
</evidence>
<dbReference type="SMART" id="SM00382">
    <property type="entry name" value="AAA"/>
    <property type="match status" value="1"/>
</dbReference>
<dbReference type="PANTHER" id="PTHR24220">
    <property type="entry name" value="IMPORT ATP-BINDING PROTEIN"/>
    <property type="match status" value="1"/>
</dbReference>
<evidence type="ECO:0000313" key="6">
    <source>
        <dbReference type="EMBL" id="KRK40078.1"/>
    </source>
</evidence>
<dbReference type="AlphaFoldDB" id="A0A0R1H0U2"/>
<dbReference type="STRING" id="1423726.FC07_GL001568"/>
<keyword evidence="2" id="KW-0813">Transport</keyword>
<organism evidence="6 7">
    <name type="scientific">Loigolactobacillus bifermentans DSM 20003</name>
    <dbReference type="NCBI Taxonomy" id="1423726"/>
    <lineage>
        <taxon>Bacteria</taxon>
        <taxon>Bacillati</taxon>
        <taxon>Bacillota</taxon>
        <taxon>Bacilli</taxon>
        <taxon>Lactobacillales</taxon>
        <taxon>Lactobacillaceae</taxon>
        <taxon>Loigolactobacillus</taxon>
    </lineage>
</organism>
<feature type="domain" description="ABC transporter" evidence="5">
    <location>
        <begin position="2"/>
        <end position="222"/>
    </location>
</feature>
<dbReference type="PROSITE" id="PS00211">
    <property type="entry name" value="ABC_TRANSPORTER_1"/>
    <property type="match status" value="1"/>
</dbReference>
<dbReference type="SUPFAM" id="SSF52540">
    <property type="entry name" value="P-loop containing nucleoside triphosphate hydrolases"/>
    <property type="match status" value="1"/>
</dbReference>
<keyword evidence="7" id="KW-1185">Reference proteome</keyword>
<proteinExistence type="inferred from homology"/>
<reference evidence="6 7" key="1">
    <citation type="journal article" date="2015" name="Genome Announc.">
        <title>Expanding the biotechnology potential of lactobacilli through comparative genomics of 213 strains and associated genera.</title>
        <authorList>
            <person name="Sun Z."/>
            <person name="Harris H.M."/>
            <person name="McCann A."/>
            <person name="Guo C."/>
            <person name="Argimon S."/>
            <person name="Zhang W."/>
            <person name="Yang X."/>
            <person name="Jeffery I.B."/>
            <person name="Cooney J.C."/>
            <person name="Kagawa T.F."/>
            <person name="Liu W."/>
            <person name="Song Y."/>
            <person name="Salvetti E."/>
            <person name="Wrobel A."/>
            <person name="Rasinkangas P."/>
            <person name="Parkhill J."/>
            <person name="Rea M.C."/>
            <person name="O'Sullivan O."/>
            <person name="Ritari J."/>
            <person name="Douillard F.P."/>
            <person name="Paul Ross R."/>
            <person name="Yang R."/>
            <person name="Briner A.E."/>
            <person name="Felis G.E."/>
            <person name="de Vos W.M."/>
            <person name="Barrangou R."/>
            <person name="Klaenhammer T.R."/>
            <person name="Caufield P.W."/>
            <person name="Cui Y."/>
            <person name="Zhang H."/>
            <person name="O'Toole P.W."/>
        </authorList>
    </citation>
    <scope>NUCLEOTIDE SEQUENCE [LARGE SCALE GENOMIC DNA]</scope>
    <source>
        <strain evidence="6 7">DSM 20003</strain>
    </source>
</reference>
<dbReference type="InterPro" id="IPR015854">
    <property type="entry name" value="ABC_transpr_LolD-like"/>
</dbReference>
<evidence type="ECO:0000259" key="5">
    <source>
        <dbReference type="PROSITE" id="PS50893"/>
    </source>
</evidence>
<dbReference type="GO" id="GO:0005524">
    <property type="term" value="F:ATP binding"/>
    <property type="evidence" value="ECO:0007669"/>
    <property type="project" value="UniProtKB-KW"/>
</dbReference>
<keyword evidence="3" id="KW-0547">Nucleotide-binding</keyword>
<evidence type="ECO:0000256" key="4">
    <source>
        <dbReference type="ARBA" id="ARBA00022840"/>
    </source>
</evidence>
<dbReference type="RefSeq" id="WP_057903907.1">
    <property type="nucleotide sequence ID" value="NZ_AZDA01000024.1"/>
</dbReference>
<dbReference type="CDD" id="cd03255">
    <property type="entry name" value="ABC_MJ0796_LolCDE_FtsE"/>
    <property type="match status" value="1"/>
</dbReference>
<dbReference type="GO" id="GO:0016887">
    <property type="term" value="F:ATP hydrolysis activity"/>
    <property type="evidence" value="ECO:0007669"/>
    <property type="project" value="InterPro"/>
</dbReference>
<dbReference type="PATRIC" id="fig|1423726.3.peg.1625"/>
<evidence type="ECO:0000256" key="2">
    <source>
        <dbReference type="ARBA" id="ARBA00022448"/>
    </source>
</evidence>
<dbReference type="EMBL" id="AZDA01000024">
    <property type="protein sequence ID" value="KRK40078.1"/>
    <property type="molecule type" value="Genomic_DNA"/>
</dbReference>
<keyword evidence="4 6" id="KW-0067">ATP-binding</keyword>